<keyword evidence="1" id="KW-0472">Membrane</keyword>
<evidence type="ECO:0000313" key="3">
    <source>
        <dbReference type="Proteomes" id="UP000315647"/>
    </source>
</evidence>
<keyword evidence="1" id="KW-1133">Transmembrane helix</keyword>
<keyword evidence="3" id="KW-1185">Reference proteome</keyword>
<organism evidence="2 3">
    <name type="scientific">Gimesia panareensis</name>
    <dbReference type="NCBI Taxonomy" id="2527978"/>
    <lineage>
        <taxon>Bacteria</taxon>
        <taxon>Pseudomonadati</taxon>
        <taxon>Planctomycetota</taxon>
        <taxon>Planctomycetia</taxon>
        <taxon>Planctomycetales</taxon>
        <taxon>Planctomycetaceae</taxon>
        <taxon>Gimesia</taxon>
    </lineage>
</organism>
<accession>A0A517Q5F4</accession>
<dbReference type="EMBL" id="CP037421">
    <property type="protein sequence ID" value="QDT26837.1"/>
    <property type="molecule type" value="Genomic_DNA"/>
</dbReference>
<evidence type="ECO:0000256" key="1">
    <source>
        <dbReference type="SAM" id="Phobius"/>
    </source>
</evidence>
<sequence>MGEVLDNKNVETKTGWLSKFLSVFIAPDYKKDTEWKESEEWYKIVEKNILETEDVDSKAIEERRDIGYYLNYARERYEEENAAFNDLDSKADRVLAFSGSMAAAIFVIIRTTDSDFGKCLAFSYAMFLIAMILLLILRWPKPIQSPHKVMLFLDEQSEYTDTVLKLKIIASYHCSTIAHRIINSWKAEVLIKANILLCLGIVFLFIGLLITQ</sequence>
<feature type="transmembrane region" description="Helical" evidence="1">
    <location>
        <begin position="189"/>
        <end position="210"/>
    </location>
</feature>
<protein>
    <submittedName>
        <fullName evidence="2">Uncharacterized protein</fullName>
    </submittedName>
</protein>
<evidence type="ECO:0000313" key="2">
    <source>
        <dbReference type="EMBL" id="QDT26837.1"/>
    </source>
</evidence>
<name>A0A517Q5F4_9PLAN</name>
<dbReference type="AlphaFoldDB" id="A0A517Q5F4"/>
<dbReference type="Proteomes" id="UP000315647">
    <property type="component" value="Chromosome"/>
</dbReference>
<feature type="transmembrane region" description="Helical" evidence="1">
    <location>
        <begin position="121"/>
        <end position="140"/>
    </location>
</feature>
<feature type="transmembrane region" description="Helical" evidence="1">
    <location>
        <begin position="94"/>
        <end position="109"/>
    </location>
</feature>
<reference evidence="2 3" key="1">
    <citation type="submission" date="2019-03" db="EMBL/GenBank/DDBJ databases">
        <title>Deep-cultivation of Planctomycetes and their phenomic and genomic characterization uncovers novel biology.</title>
        <authorList>
            <person name="Wiegand S."/>
            <person name="Jogler M."/>
            <person name="Boedeker C."/>
            <person name="Pinto D."/>
            <person name="Vollmers J."/>
            <person name="Rivas-Marin E."/>
            <person name="Kohn T."/>
            <person name="Peeters S.H."/>
            <person name="Heuer A."/>
            <person name="Rast P."/>
            <person name="Oberbeckmann S."/>
            <person name="Bunk B."/>
            <person name="Jeske O."/>
            <person name="Meyerdierks A."/>
            <person name="Storesund J.E."/>
            <person name="Kallscheuer N."/>
            <person name="Luecker S."/>
            <person name="Lage O.M."/>
            <person name="Pohl T."/>
            <person name="Merkel B.J."/>
            <person name="Hornburger P."/>
            <person name="Mueller R.-W."/>
            <person name="Bruemmer F."/>
            <person name="Labrenz M."/>
            <person name="Spormann A.M."/>
            <person name="Op den Camp H."/>
            <person name="Overmann J."/>
            <person name="Amann R."/>
            <person name="Jetten M.S.M."/>
            <person name="Mascher T."/>
            <person name="Medema M.H."/>
            <person name="Devos D.P."/>
            <person name="Kaster A.-K."/>
            <person name="Ovreas L."/>
            <person name="Rohde M."/>
            <person name="Galperin M.Y."/>
            <person name="Jogler C."/>
        </authorList>
    </citation>
    <scope>NUCLEOTIDE SEQUENCE [LARGE SCALE GENOMIC DNA]</scope>
    <source>
        <strain evidence="2 3">Enr10</strain>
    </source>
</reference>
<proteinExistence type="predicted"/>
<keyword evidence="1" id="KW-0812">Transmembrane</keyword>
<gene>
    <name evidence="2" type="ORF">Enr10x_21470</name>
</gene>